<keyword evidence="3 10" id="KW-0812">Transmembrane</keyword>
<dbReference type="OrthoDB" id="2489132at2"/>
<reference evidence="14 15" key="1">
    <citation type="submission" date="2017-01" db="EMBL/GenBank/DDBJ databases">
        <title>Genome Sequencing of a Marine Spirillum, Oceanospirillum multiglobuliferum ATCC 33336, from Japan.</title>
        <authorList>
            <person name="Carney J.G."/>
            <person name="Trachtenberg A.M."/>
            <person name="Rheaume B.A."/>
            <person name="Linnane J.D."/>
            <person name="Pitts N.L."/>
            <person name="Mykles D.L."/>
            <person name="Maclea K.S."/>
        </authorList>
    </citation>
    <scope>NUCLEOTIDE SEQUENCE [LARGE SCALE GENOMIC DNA]</scope>
    <source>
        <strain evidence="14 15">ATCC 33336</strain>
    </source>
</reference>
<dbReference type="SUPFAM" id="SSF58104">
    <property type="entry name" value="Methyl-accepting chemotaxis protein (MCP) signaling domain"/>
    <property type="match status" value="1"/>
</dbReference>
<organism evidence="14 15">
    <name type="scientific">Oceanospirillum multiglobuliferum</name>
    <dbReference type="NCBI Taxonomy" id="64969"/>
    <lineage>
        <taxon>Bacteria</taxon>
        <taxon>Pseudomonadati</taxon>
        <taxon>Pseudomonadota</taxon>
        <taxon>Gammaproteobacteria</taxon>
        <taxon>Oceanospirillales</taxon>
        <taxon>Oceanospirillaceae</taxon>
        <taxon>Oceanospirillum</taxon>
    </lineage>
</organism>
<evidence type="ECO:0000256" key="3">
    <source>
        <dbReference type="ARBA" id="ARBA00022692"/>
    </source>
</evidence>
<dbReference type="PROSITE" id="PS50192">
    <property type="entry name" value="T_SNARE"/>
    <property type="match status" value="1"/>
</dbReference>
<evidence type="ECO:0000256" key="5">
    <source>
        <dbReference type="ARBA" id="ARBA00023136"/>
    </source>
</evidence>
<keyword evidence="6 8" id="KW-0807">Transducer</keyword>
<dbReference type="GO" id="GO:0006935">
    <property type="term" value="P:chemotaxis"/>
    <property type="evidence" value="ECO:0007669"/>
    <property type="project" value="UniProtKB-ARBA"/>
</dbReference>
<keyword evidence="15" id="KW-1185">Reference proteome</keyword>
<feature type="transmembrane region" description="Helical" evidence="10">
    <location>
        <begin position="12"/>
        <end position="34"/>
    </location>
</feature>
<dbReference type="PANTHER" id="PTHR32089">
    <property type="entry name" value="METHYL-ACCEPTING CHEMOTAXIS PROTEIN MCPB"/>
    <property type="match status" value="1"/>
</dbReference>
<dbReference type="PROSITE" id="PS50885">
    <property type="entry name" value="HAMP"/>
    <property type="match status" value="1"/>
</dbReference>
<keyword evidence="9" id="KW-0175">Coiled coil</keyword>
<dbReference type="InterPro" id="IPR000727">
    <property type="entry name" value="T_SNARE_dom"/>
</dbReference>
<comment type="caution">
    <text evidence="14">The sequence shown here is derived from an EMBL/GenBank/DDBJ whole genome shotgun (WGS) entry which is preliminary data.</text>
</comment>
<protein>
    <recommendedName>
        <fullName evidence="16">Methyl-accepting chemotaxis protein</fullName>
    </recommendedName>
</protein>
<dbReference type="SMART" id="SM00283">
    <property type="entry name" value="MA"/>
    <property type="match status" value="1"/>
</dbReference>
<evidence type="ECO:0000259" key="13">
    <source>
        <dbReference type="PROSITE" id="PS50885"/>
    </source>
</evidence>
<evidence type="ECO:0000256" key="2">
    <source>
        <dbReference type="ARBA" id="ARBA00022519"/>
    </source>
</evidence>
<comment type="similarity">
    <text evidence="7">Belongs to the methyl-accepting chemotaxis (MCP) protein family.</text>
</comment>
<dbReference type="InterPro" id="IPR004089">
    <property type="entry name" value="MCPsignal_dom"/>
</dbReference>
<dbReference type="SMART" id="SM00304">
    <property type="entry name" value="HAMP"/>
    <property type="match status" value="1"/>
</dbReference>
<dbReference type="GO" id="GO:0005886">
    <property type="term" value="C:plasma membrane"/>
    <property type="evidence" value="ECO:0007669"/>
    <property type="project" value="UniProtKB-SubCell"/>
</dbReference>
<dbReference type="InterPro" id="IPR013587">
    <property type="entry name" value="Nitrate/nitrite_sensing"/>
</dbReference>
<gene>
    <name evidence="14" type="ORF">BTE48_08385</name>
</gene>
<keyword evidence="2" id="KW-0997">Cell inner membrane</keyword>
<dbReference type="RefSeq" id="WP_078745028.1">
    <property type="nucleotide sequence ID" value="NZ_FUXG01000008.1"/>
</dbReference>
<evidence type="ECO:0000259" key="12">
    <source>
        <dbReference type="PROSITE" id="PS50192"/>
    </source>
</evidence>
<dbReference type="AlphaFoldDB" id="A0A1T4PB99"/>
<evidence type="ECO:0000256" key="7">
    <source>
        <dbReference type="ARBA" id="ARBA00029447"/>
    </source>
</evidence>
<dbReference type="Pfam" id="PF08376">
    <property type="entry name" value="NIT"/>
    <property type="match status" value="1"/>
</dbReference>
<keyword evidence="2" id="KW-1003">Cell membrane</keyword>
<dbReference type="Proteomes" id="UP000191418">
    <property type="component" value="Unassembled WGS sequence"/>
</dbReference>
<evidence type="ECO:0000313" key="14">
    <source>
        <dbReference type="EMBL" id="OPX55619.1"/>
    </source>
</evidence>
<dbReference type="Pfam" id="PF00672">
    <property type="entry name" value="HAMP"/>
    <property type="match status" value="1"/>
</dbReference>
<dbReference type="EMBL" id="MTSM01000008">
    <property type="protein sequence ID" value="OPX55619.1"/>
    <property type="molecule type" value="Genomic_DNA"/>
</dbReference>
<dbReference type="Pfam" id="PF00015">
    <property type="entry name" value="MCPsignal"/>
    <property type="match status" value="1"/>
</dbReference>
<evidence type="ECO:0008006" key="16">
    <source>
        <dbReference type="Google" id="ProtNLM"/>
    </source>
</evidence>
<dbReference type="Gene3D" id="1.10.287.950">
    <property type="entry name" value="Methyl-accepting chemotaxis protein"/>
    <property type="match status" value="1"/>
</dbReference>
<evidence type="ECO:0000313" key="15">
    <source>
        <dbReference type="Proteomes" id="UP000191418"/>
    </source>
</evidence>
<dbReference type="CDD" id="cd11386">
    <property type="entry name" value="MCP_signal"/>
    <property type="match status" value="1"/>
</dbReference>
<dbReference type="PROSITE" id="PS50111">
    <property type="entry name" value="CHEMOTAXIS_TRANSDUC_2"/>
    <property type="match status" value="1"/>
</dbReference>
<sequence>MLQKIKDLSIRVKLFAVLLLPLAGMLYYAGITFYDRLKLNQEMKQLQFSTELLTESVHTSYELMNEASSYQSDTDTAYTVQRTDQQLERFRSAMQVAVQQLSHADLQRQLQQLEISLQKLLEIRTQAQQHKDPIKMSQGYVALITEIKNVVDQLSRMNTHSETAPIANALTMLLSAQVRAAQEEWILSHTFSNDSFPDGYYGRFIKLSSEQATYLTSFSDLVDDSSLKAALLEIEKSQTRQEINKLHGSIRQIYLDGNFGIGQSKENWHKLSQSWREQLYRLSEQGSNTLIQRVEQKALATENSLITLAGIQIGMVAAIILLSLSVIRIISGQLINLNQMIMKIAQQHDLRPRIPVFSRDEIGQTAHSFNNMLDAFVEIIQQVRKASTQLSASADNTLKVSHQMEHDISEGHQQVEMLAAAMEEMHSTVQEVAQYAADAMLQADNTNQQTAEGRSVVGLSISAIRQLEQDLAHSSKTVNSLSADTADIESMVDVIRTIAEQTNLLALNAAIEAARAGEQGRGFAVVADEVRTLAQRTQDSTREIEAVISRVRLSSDQTIKVMQHSFDQVRESTQHADNAQTALDEISQSIVKITDMNTQVATATEQQSVTVEEINRNVSHIRQRYSETALASHKVEQSSQTLSDLSHRLENMVQQFSV</sequence>
<dbReference type="STRING" id="64969.SAMN02745127_01411"/>
<feature type="domain" description="T-SNARE coiled-coil homology" evidence="12">
    <location>
        <begin position="573"/>
        <end position="635"/>
    </location>
</feature>
<dbReference type="PANTHER" id="PTHR32089:SF119">
    <property type="entry name" value="METHYL-ACCEPTING CHEMOTAXIS PROTEIN CTPL"/>
    <property type="match status" value="1"/>
</dbReference>
<evidence type="ECO:0000256" key="9">
    <source>
        <dbReference type="SAM" id="Coils"/>
    </source>
</evidence>
<dbReference type="GO" id="GO:0007165">
    <property type="term" value="P:signal transduction"/>
    <property type="evidence" value="ECO:0007669"/>
    <property type="project" value="UniProtKB-KW"/>
</dbReference>
<feature type="domain" description="HAMP" evidence="13">
    <location>
        <begin position="328"/>
        <end position="381"/>
    </location>
</feature>
<feature type="coiled-coil region" evidence="9">
    <location>
        <begin position="103"/>
        <end position="130"/>
    </location>
</feature>
<evidence type="ECO:0000256" key="4">
    <source>
        <dbReference type="ARBA" id="ARBA00022989"/>
    </source>
</evidence>
<accession>A0A1T4PB99</accession>
<evidence type="ECO:0000256" key="6">
    <source>
        <dbReference type="ARBA" id="ARBA00023224"/>
    </source>
</evidence>
<name>A0A1T4PB99_9GAMM</name>
<proteinExistence type="inferred from homology"/>
<keyword evidence="4 10" id="KW-1133">Transmembrane helix</keyword>
<feature type="domain" description="Methyl-accepting transducer" evidence="11">
    <location>
        <begin position="386"/>
        <end position="622"/>
    </location>
</feature>
<dbReference type="CDD" id="cd06225">
    <property type="entry name" value="HAMP"/>
    <property type="match status" value="1"/>
</dbReference>
<keyword evidence="5 10" id="KW-0472">Membrane</keyword>
<evidence type="ECO:0000256" key="1">
    <source>
        <dbReference type="ARBA" id="ARBA00004429"/>
    </source>
</evidence>
<comment type="subcellular location">
    <subcellularLocation>
        <location evidence="1">Cell inner membrane</location>
        <topology evidence="1">Multi-pass membrane protein</topology>
    </subcellularLocation>
</comment>
<evidence type="ECO:0000256" key="10">
    <source>
        <dbReference type="SAM" id="Phobius"/>
    </source>
</evidence>
<dbReference type="InterPro" id="IPR003660">
    <property type="entry name" value="HAMP_dom"/>
</dbReference>
<evidence type="ECO:0000256" key="8">
    <source>
        <dbReference type="PROSITE-ProRule" id="PRU00284"/>
    </source>
</evidence>
<dbReference type="FunFam" id="1.10.287.950:FF:000001">
    <property type="entry name" value="Methyl-accepting chemotaxis sensory transducer"/>
    <property type="match status" value="1"/>
</dbReference>
<evidence type="ECO:0000259" key="11">
    <source>
        <dbReference type="PROSITE" id="PS50111"/>
    </source>
</evidence>